<keyword evidence="1" id="KW-0472">Membrane</keyword>
<feature type="transmembrane region" description="Helical" evidence="1">
    <location>
        <begin position="123"/>
        <end position="145"/>
    </location>
</feature>
<proteinExistence type="predicted"/>
<sequence>MWMMLISFVLLFISSFSLLFNQPILLGFILIMSSMLVCFFIAAEISSVLGFMVFLTYVSGVMVLFLYVLSIYPNEAFYMKISITLVACLLVVSLGTYLNRDCGVFLEKSDSLWLSFMSSGVHWQIYLFMAFILLYVMVIVSYLCMKKMAPLRSLS</sequence>
<keyword evidence="2" id="KW-0496">Mitochondrion</keyword>
<keyword evidence="1" id="KW-0812">Transmembrane</keyword>
<dbReference type="EMBL" id="MK721545">
    <property type="protein sequence ID" value="QDO71900.1"/>
    <property type="molecule type" value="Genomic_DNA"/>
</dbReference>
<accession>A0A516EZG4</accession>
<geneLocation type="mitochondrion" evidence="2"/>
<feature type="transmembrane region" description="Helical" evidence="1">
    <location>
        <begin position="81"/>
        <end position="98"/>
    </location>
</feature>
<evidence type="ECO:0000256" key="1">
    <source>
        <dbReference type="SAM" id="Phobius"/>
    </source>
</evidence>
<protein>
    <submittedName>
        <fullName evidence="2">NADH dehydrogenase subunit 6</fullName>
    </submittedName>
</protein>
<dbReference type="AlphaFoldDB" id="A0A516EZG4"/>
<organism evidence="2">
    <name type="scientific">Gregariella coralliophaga</name>
    <dbReference type="NCBI Taxonomy" id="2590089"/>
    <lineage>
        <taxon>Eukaryota</taxon>
        <taxon>Metazoa</taxon>
        <taxon>Spiralia</taxon>
        <taxon>Lophotrochozoa</taxon>
        <taxon>Mollusca</taxon>
        <taxon>Bivalvia</taxon>
        <taxon>Autobranchia</taxon>
        <taxon>Pteriomorphia</taxon>
        <taxon>Mytilida</taxon>
        <taxon>Mytiloidea</taxon>
        <taxon>Mytilidae</taxon>
        <taxon>Crenellinae</taxon>
        <taxon>Gregariella</taxon>
    </lineage>
</organism>
<reference evidence="2" key="1">
    <citation type="journal article" date="2019" name="Mol. Phylogenet. Evol.">
        <title>A mitochondrial genome phylogeny of Mytilidae (Bivalvia: Mytilida).</title>
        <authorList>
            <person name="Lee Y."/>
            <person name="Kwak H."/>
            <person name="Shin J."/>
            <person name="Kim S.C."/>
            <person name="Kim T."/>
            <person name="Park J.K."/>
        </authorList>
    </citation>
    <scope>NUCLEOTIDE SEQUENCE</scope>
</reference>
<name>A0A516EZG4_9BIVA</name>
<feature type="transmembrane region" description="Helical" evidence="1">
    <location>
        <begin position="48"/>
        <end position="69"/>
    </location>
</feature>
<gene>
    <name evidence="2" type="primary">nad6</name>
</gene>
<keyword evidence="1" id="KW-1133">Transmembrane helix</keyword>
<evidence type="ECO:0000313" key="2">
    <source>
        <dbReference type="EMBL" id="QDO71900.1"/>
    </source>
</evidence>